<keyword evidence="4" id="KW-0406">Ion transport</keyword>
<evidence type="ECO:0000313" key="7">
    <source>
        <dbReference type="Proteomes" id="UP000257109"/>
    </source>
</evidence>
<evidence type="ECO:0000256" key="1">
    <source>
        <dbReference type="ARBA" id="ARBA00022448"/>
    </source>
</evidence>
<dbReference type="PANTHER" id="PTHR32468">
    <property type="entry name" value="CATION/H + ANTIPORTER"/>
    <property type="match status" value="1"/>
</dbReference>
<dbReference type="EMBL" id="QJKJ01006045">
    <property type="protein sequence ID" value="RDX88122.1"/>
    <property type="molecule type" value="Genomic_DNA"/>
</dbReference>
<dbReference type="GO" id="GO:0012505">
    <property type="term" value="C:endomembrane system"/>
    <property type="evidence" value="ECO:0007669"/>
    <property type="project" value="TreeGrafter"/>
</dbReference>
<dbReference type="PANTHER" id="PTHR32468:SF81">
    <property type="entry name" value="CATION_H(+) ANTIPORTER 19"/>
    <property type="match status" value="1"/>
</dbReference>
<keyword evidence="3" id="KW-0630">Potassium</keyword>
<accession>A0A371GC36</accession>
<dbReference type="GO" id="GO:0098662">
    <property type="term" value="P:inorganic cation transmembrane transport"/>
    <property type="evidence" value="ECO:0007669"/>
    <property type="project" value="TreeGrafter"/>
</dbReference>
<gene>
    <name evidence="6" type="primary">CHX19</name>
    <name evidence="6" type="ORF">CR513_30323</name>
</gene>
<dbReference type="OrthoDB" id="1938353at2759"/>
<dbReference type="InterPro" id="IPR050794">
    <property type="entry name" value="CPA2_transporter"/>
</dbReference>
<proteinExistence type="predicted"/>
<dbReference type="InterPro" id="IPR057291">
    <property type="entry name" value="CHX17_2nd"/>
</dbReference>
<evidence type="ECO:0000256" key="3">
    <source>
        <dbReference type="ARBA" id="ARBA00022958"/>
    </source>
</evidence>
<name>A0A371GC36_MUCPR</name>
<evidence type="ECO:0000256" key="2">
    <source>
        <dbReference type="ARBA" id="ARBA00022538"/>
    </source>
</evidence>
<protein>
    <submittedName>
        <fullName evidence="6">Cation/H(+) antiporter 19</fullName>
    </submittedName>
</protein>
<dbReference type="Pfam" id="PF23256">
    <property type="entry name" value="CHX17_2nd"/>
    <property type="match status" value="1"/>
</dbReference>
<dbReference type="AlphaFoldDB" id="A0A371GC36"/>
<reference evidence="6" key="1">
    <citation type="submission" date="2018-05" db="EMBL/GenBank/DDBJ databases">
        <title>Draft genome of Mucuna pruriens seed.</title>
        <authorList>
            <person name="Nnadi N.E."/>
            <person name="Vos R."/>
            <person name="Hasami M.H."/>
            <person name="Devisetty U.K."/>
            <person name="Aguiy J.C."/>
        </authorList>
    </citation>
    <scope>NUCLEOTIDE SEQUENCE [LARGE SCALE GENOMIC DNA]</scope>
    <source>
        <strain evidence="6">JCA_2017</strain>
    </source>
</reference>
<organism evidence="6 7">
    <name type="scientific">Mucuna pruriens</name>
    <name type="common">Velvet bean</name>
    <name type="synonym">Dolichos pruriens</name>
    <dbReference type="NCBI Taxonomy" id="157652"/>
    <lineage>
        <taxon>Eukaryota</taxon>
        <taxon>Viridiplantae</taxon>
        <taxon>Streptophyta</taxon>
        <taxon>Embryophyta</taxon>
        <taxon>Tracheophyta</taxon>
        <taxon>Spermatophyta</taxon>
        <taxon>Magnoliopsida</taxon>
        <taxon>eudicotyledons</taxon>
        <taxon>Gunneridae</taxon>
        <taxon>Pentapetalae</taxon>
        <taxon>rosids</taxon>
        <taxon>fabids</taxon>
        <taxon>Fabales</taxon>
        <taxon>Fabaceae</taxon>
        <taxon>Papilionoideae</taxon>
        <taxon>50 kb inversion clade</taxon>
        <taxon>NPAAA clade</taxon>
        <taxon>indigoferoid/millettioid clade</taxon>
        <taxon>Phaseoleae</taxon>
        <taxon>Mucuna</taxon>
    </lineage>
</organism>
<comment type="caution">
    <text evidence="6">The sequence shown here is derived from an EMBL/GenBank/DDBJ whole genome shotgun (WGS) entry which is preliminary data.</text>
</comment>
<feature type="non-terminal residue" evidence="6">
    <location>
        <position position="1"/>
    </location>
</feature>
<evidence type="ECO:0000256" key="4">
    <source>
        <dbReference type="ARBA" id="ARBA00023065"/>
    </source>
</evidence>
<dbReference type="GO" id="GO:0006885">
    <property type="term" value="P:regulation of pH"/>
    <property type="evidence" value="ECO:0007669"/>
    <property type="project" value="TreeGrafter"/>
</dbReference>
<keyword evidence="7" id="KW-1185">Reference proteome</keyword>
<keyword evidence="1" id="KW-0813">Transport</keyword>
<evidence type="ECO:0000259" key="5">
    <source>
        <dbReference type="Pfam" id="PF23256"/>
    </source>
</evidence>
<dbReference type="STRING" id="157652.A0A371GC36"/>
<dbReference type="GO" id="GO:0006813">
    <property type="term" value="P:potassium ion transport"/>
    <property type="evidence" value="ECO:0007669"/>
    <property type="project" value="UniProtKB-KW"/>
</dbReference>
<dbReference type="Proteomes" id="UP000257109">
    <property type="component" value="Unassembled WGS sequence"/>
</dbReference>
<keyword evidence="2" id="KW-0633">Potassium transport</keyword>
<evidence type="ECO:0000313" key="6">
    <source>
        <dbReference type="EMBL" id="RDX88122.1"/>
    </source>
</evidence>
<feature type="domain" description="Cation/H(+) antiporter central" evidence="5">
    <location>
        <begin position="2"/>
        <end position="39"/>
    </location>
</feature>
<sequence>MKSLGYSVHVTNQLVLSHAPCSVAILVDRGLGGTSQVQASEVSYKVVVPFFGGRDDRDALCYWLGCHQTRTRKQWMRLMELEKVIGFMASSDFSTVMVIQQYNPSTDIHPLVMENTYILVDRDIA</sequence>